<sequence length="202" mass="21703">MAAQQKNVWAFRFTTLSLVLIPVAVGINYVGKLFAAALKLPLWLDSIGTVLAGMLAGPWIGAISGAVNNIIFGITADPVSFWYLITSIVIGLVVGYLAMTGWIRDFGRAVLLGLIVALAAAVVSTPINVILWEGTTSNVWGDALYTILRDQGTPVWIASFIDELVVDLLDKVATVIVSFLIFKALPQRLTGLFAGQDQVEKL</sequence>
<dbReference type="Gene3D" id="1.10.1760.20">
    <property type="match status" value="1"/>
</dbReference>
<name>A0ABS4JRN3_9FIRM</name>
<comment type="caution">
    <text evidence="2">The sequence shown here is derived from an EMBL/GenBank/DDBJ whole genome shotgun (WGS) entry which is preliminary data.</text>
</comment>
<dbReference type="EMBL" id="JAGGLG010000010">
    <property type="protein sequence ID" value="MBP2018187.1"/>
    <property type="molecule type" value="Genomic_DNA"/>
</dbReference>
<keyword evidence="3" id="KW-1185">Reference proteome</keyword>
<keyword evidence="1" id="KW-0472">Membrane</keyword>
<feature type="transmembrane region" description="Helical" evidence="1">
    <location>
        <begin position="110"/>
        <end position="132"/>
    </location>
</feature>
<keyword evidence="1" id="KW-1133">Transmembrane helix</keyword>
<dbReference type="Proteomes" id="UP001519289">
    <property type="component" value="Unassembled WGS sequence"/>
</dbReference>
<evidence type="ECO:0000313" key="2">
    <source>
        <dbReference type="EMBL" id="MBP2018187.1"/>
    </source>
</evidence>
<dbReference type="RefSeq" id="WP_209466320.1">
    <property type="nucleotide sequence ID" value="NZ_JAGGLG010000010.1"/>
</dbReference>
<protein>
    <submittedName>
        <fullName evidence="2">Energy-coupling factor transport system substrate-specific component</fullName>
    </submittedName>
</protein>
<reference evidence="2 3" key="1">
    <citation type="submission" date="2021-03" db="EMBL/GenBank/DDBJ databases">
        <title>Genomic Encyclopedia of Type Strains, Phase IV (KMG-IV): sequencing the most valuable type-strain genomes for metagenomic binning, comparative biology and taxonomic classification.</title>
        <authorList>
            <person name="Goeker M."/>
        </authorList>
    </citation>
    <scope>NUCLEOTIDE SEQUENCE [LARGE SCALE GENOMIC DNA]</scope>
    <source>
        <strain evidence="2 3">DSM 27138</strain>
    </source>
</reference>
<keyword evidence="1" id="KW-0812">Transmembrane</keyword>
<evidence type="ECO:0000256" key="1">
    <source>
        <dbReference type="SAM" id="Phobius"/>
    </source>
</evidence>
<gene>
    <name evidence="2" type="ORF">J2Z79_001586</name>
</gene>
<feature type="transmembrane region" description="Helical" evidence="1">
    <location>
        <begin position="42"/>
        <end position="61"/>
    </location>
</feature>
<proteinExistence type="predicted"/>
<organism evidence="2 3">
    <name type="scientific">Symbiobacterium terraclitae</name>
    <dbReference type="NCBI Taxonomy" id="557451"/>
    <lineage>
        <taxon>Bacteria</taxon>
        <taxon>Bacillati</taxon>
        <taxon>Bacillota</taxon>
        <taxon>Clostridia</taxon>
        <taxon>Eubacteriales</taxon>
        <taxon>Symbiobacteriaceae</taxon>
        <taxon>Symbiobacterium</taxon>
    </lineage>
</organism>
<feature type="transmembrane region" description="Helical" evidence="1">
    <location>
        <begin position="12"/>
        <end position="30"/>
    </location>
</feature>
<accession>A0ABS4JRN3</accession>
<feature type="transmembrane region" description="Helical" evidence="1">
    <location>
        <begin position="81"/>
        <end position="103"/>
    </location>
</feature>
<evidence type="ECO:0000313" key="3">
    <source>
        <dbReference type="Proteomes" id="UP001519289"/>
    </source>
</evidence>